<accession>A0ABT2EVM9</accession>
<dbReference type="EMBL" id="JANUCQ010000002">
    <property type="protein sequence ID" value="MCS3921987.1"/>
    <property type="molecule type" value="Genomic_DNA"/>
</dbReference>
<evidence type="ECO:0000313" key="1">
    <source>
        <dbReference type="EMBL" id="MCS3921987.1"/>
    </source>
</evidence>
<protein>
    <submittedName>
        <fullName evidence="1">Uncharacterized protein</fullName>
    </submittedName>
</protein>
<dbReference type="Proteomes" id="UP001140258">
    <property type="component" value="Unassembled WGS sequence"/>
</dbReference>
<name>A0ABT2EVM9_METVO</name>
<gene>
    <name evidence="1" type="ORF">M2325_000672</name>
</gene>
<proteinExistence type="predicted"/>
<keyword evidence="2" id="KW-1185">Reference proteome</keyword>
<reference evidence="1" key="1">
    <citation type="submission" date="2022-08" db="EMBL/GenBank/DDBJ databases">
        <title>Genomic Encyclopedia of Type Strains, Phase V (KMG-V): Genome sequencing to study the core and pangenomes of soil and plant-associated prokaryotes.</title>
        <authorList>
            <person name="Whitman W."/>
        </authorList>
    </citation>
    <scope>NUCLEOTIDE SEQUENCE</scope>
    <source>
        <strain evidence="1">PS</strain>
    </source>
</reference>
<organism evidence="1 2">
    <name type="scientific">Methanococcus voltae PS</name>
    <dbReference type="NCBI Taxonomy" id="523842"/>
    <lineage>
        <taxon>Archaea</taxon>
        <taxon>Methanobacteriati</taxon>
        <taxon>Methanobacteriota</taxon>
        <taxon>Methanomada group</taxon>
        <taxon>Methanococci</taxon>
        <taxon>Methanococcales</taxon>
        <taxon>Methanococcaceae</taxon>
        <taxon>Methanococcus</taxon>
    </lineage>
</organism>
<comment type="caution">
    <text evidence="1">The sequence shown here is derived from an EMBL/GenBank/DDBJ whole genome shotgun (WGS) entry which is preliminary data.</text>
</comment>
<dbReference type="RefSeq" id="WP_259051063.1">
    <property type="nucleotide sequence ID" value="NZ_JANUCQ010000002.1"/>
</dbReference>
<sequence>MKYNNSEKYNVDIQNQNGGQGKVIADLDLRKYIAEHYINAIELESLAKNSSNLKYVKSLVDELNVLQRYLKPHVKEYIKKEERNMAPYINELKLKTNNINGKVIIVNINEIKYYFDKLQNLAYQVGFIKVNNLYNKKSKTVIDFLEDCFTSSYPKAFDEAFETFDNNMEVLKSKNKENKKF</sequence>
<evidence type="ECO:0000313" key="2">
    <source>
        <dbReference type="Proteomes" id="UP001140258"/>
    </source>
</evidence>